<dbReference type="InterPro" id="IPR008271">
    <property type="entry name" value="Ser/Thr_kinase_AS"/>
</dbReference>
<accession>A0A2B7Z1K2</accession>
<gene>
    <name evidence="4" type="ORF">AJ80_01075</name>
</gene>
<keyword evidence="4" id="KW-0723">Serine/threonine-protein kinase</keyword>
<keyword evidence="4" id="KW-0808">Transferase</keyword>
<dbReference type="Gene3D" id="1.10.510.10">
    <property type="entry name" value="Transferase(Phosphotransferase) domain 1"/>
    <property type="match status" value="1"/>
</dbReference>
<dbReference type="SUPFAM" id="SSF48403">
    <property type="entry name" value="Ankyrin repeat"/>
    <property type="match status" value="2"/>
</dbReference>
<dbReference type="PANTHER" id="PTHR46224:SF64">
    <property type="entry name" value="IQ MOTIF AND ANKYRIN REPEAT DOMAIN-CONTAINING PROTEIN 1"/>
    <property type="match status" value="1"/>
</dbReference>
<dbReference type="GO" id="GO:0005524">
    <property type="term" value="F:ATP binding"/>
    <property type="evidence" value="ECO:0007669"/>
    <property type="project" value="InterPro"/>
</dbReference>
<feature type="compositionally biased region" description="Polar residues" evidence="2">
    <location>
        <begin position="1"/>
        <end position="21"/>
    </location>
</feature>
<reference evidence="4 5" key="1">
    <citation type="submission" date="2017-10" db="EMBL/GenBank/DDBJ databases">
        <title>Comparative genomics in systemic dimorphic fungi from Ajellomycetaceae.</title>
        <authorList>
            <person name="Munoz J.F."/>
            <person name="Mcewen J.G."/>
            <person name="Clay O.K."/>
            <person name="Cuomo C.A."/>
        </authorList>
    </citation>
    <scope>NUCLEOTIDE SEQUENCE [LARGE SCALE GENOMIC DNA]</scope>
    <source>
        <strain evidence="4 5">UAMH7299</strain>
    </source>
</reference>
<dbReference type="Pfam" id="PF12796">
    <property type="entry name" value="Ank_2"/>
    <property type="match status" value="1"/>
</dbReference>
<evidence type="ECO:0000313" key="5">
    <source>
        <dbReference type="Proteomes" id="UP000224634"/>
    </source>
</evidence>
<keyword evidence="1" id="KW-0040">ANK repeat</keyword>
<keyword evidence="5" id="KW-1185">Reference proteome</keyword>
<dbReference type="PROSITE" id="PS50088">
    <property type="entry name" value="ANK_REPEAT"/>
    <property type="match status" value="1"/>
</dbReference>
<feature type="region of interest" description="Disordered" evidence="2">
    <location>
        <begin position="1"/>
        <end position="37"/>
    </location>
</feature>
<dbReference type="STRING" id="1447883.A0A2B7Z1K2"/>
<dbReference type="InterPro" id="IPR002110">
    <property type="entry name" value="Ankyrin_rpt"/>
</dbReference>
<feature type="domain" description="Protein kinase" evidence="3">
    <location>
        <begin position="75"/>
        <end position="392"/>
    </location>
</feature>
<evidence type="ECO:0000256" key="2">
    <source>
        <dbReference type="SAM" id="MobiDB-lite"/>
    </source>
</evidence>
<dbReference type="InterPro" id="IPR000719">
    <property type="entry name" value="Prot_kinase_dom"/>
</dbReference>
<proteinExistence type="predicted"/>
<evidence type="ECO:0000313" key="4">
    <source>
        <dbReference type="EMBL" id="PGH27119.1"/>
    </source>
</evidence>
<dbReference type="Proteomes" id="UP000224634">
    <property type="component" value="Unassembled WGS sequence"/>
</dbReference>
<evidence type="ECO:0000259" key="3">
    <source>
        <dbReference type="PROSITE" id="PS50011"/>
    </source>
</evidence>
<dbReference type="PROSITE" id="PS50011">
    <property type="entry name" value="PROTEIN_KINASE_DOM"/>
    <property type="match status" value="1"/>
</dbReference>
<evidence type="ECO:0000256" key="1">
    <source>
        <dbReference type="PROSITE-ProRule" id="PRU00023"/>
    </source>
</evidence>
<dbReference type="InterPro" id="IPR011009">
    <property type="entry name" value="Kinase-like_dom_sf"/>
</dbReference>
<dbReference type="PROSITE" id="PS00108">
    <property type="entry name" value="PROTEIN_KINASE_ST"/>
    <property type="match status" value="1"/>
</dbReference>
<dbReference type="InterPro" id="IPR051616">
    <property type="entry name" value="Cul2-RING_E3_ligase_SR"/>
</dbReference>
<dbReference type="OrthoDB" id="626167at2759"/>
<dbReference type="SMART" id="SM00248">
    <property type="entry name" value="ANK"/>
    <property type="match status" value="9"/>
</dbReference>
<feature type="repeat" description="ANK" evidence="1">
    <location>
        <begin position="1054"/>
        <end position="1086"/>
    </location>
</feature>
<dbReference type="EMBL" id="PDNA01000009">
    <property type="protein sequence ID" value="PGH27119.1"/>
    <property type="molecule type" value="Genomic_DNA"/>
</dbReference>
<feature type="compositionally biased region" description="Polar residues" evidence="2">
    <location>
        <begin position="28"/>
        <end position="37"/>
    </location>
</feature>
<dbReference type="Pfam" id="PF00069">
    <property type="entry name" value="Pkinase"/>
    <property type="match status" value="1"/>
</dbReference>
<sequence length="1388" mass="153997">MATFRYQSAFKSSSTGASDSTGPGIPTPESSSSLIQEKGTDQGSLASLICHASYLENELRADDSIFFDENNEVKALSRRMIGSGASFLVERAEWKTGVRTQLVSVPEKVMKWGKYIAIKSVRESNSRGRTNWNSVSLEIRALLHKYLRYHPNIVRLLGLGWGSPTEMGSIYPMLFLEYAEFGSMHHLQTTAPPLPFAVKQKLCYDIARGLAVLHACGIAHGDLKHENILIFRNRYSTVKDQPYTAKLADFGGAVMDLAHHDLTSLQMGTYPYQAPEFLQRLSADGIKKTDIYSFGMLVWRTFIDGKELAAELGVSLVYSEEAQKALQVGQIQNEPLIKAIDSVQTYAAAHNISPASIALVLYVLAQTIPADPKSRDLPCAQAALSGVKHDEIDAFMQQVALKNTQHDDNERDGPPGQHGISVDSLGFMVGSMGDDYDAQNNIPGYRPQLPHPEIGEFVFSPSQLKEILDWTQQQRLVSEFERAAQLTHNGNTIELQPWKAAYYLFQCYLTEFGVIFDPEKVCYWLLQASKADDEADVDYWARAWIWRICEAVQVPVPLTLDELENYLKWGLIRGHRNCMEDGKAIVERLTSTDDQDRWSKSLNQAEQILKTMTGGVGMPHYVPRKLRRDYDLGDLSQLANQIKEELGPGYESCLKPAPQRSWLKWLSADKTAEKDGEKEYRFNKIFVNHKGHGLLHYAATMGNLKALQFMVETYLCKIDIPNQSVSESPLVCACRSGHFDCAMYLLDSGASANGTELGEEAPLHWLCSFSAEQMAVLAKRLVDAGADIEKASGIMRKDVRMIDADWEDNFGIAVSPLGRAVLMKNLPAVKVLLELGANPLANASPKNSSNRRTAIELAAALTLPHILEVLLLYVDQTQKPKPLIFDETGMLRAAHGKMITSYDSTTLQSRLVRCGPDYKKAMFQTLQILHSRYRKLQDWRNVDTARPVEGMHLCWEIRLGNVDIVEALLELGHDPNGSPGHRPIEEAVLRNHSAIFKLLVNHDARLTTKRAIGNGMQFSLLQLLANRPRSSRSGIFIAEYLIRSGLAIEPLPDGSPSSLVLAIKNRYFDLADLLLEKGANINAVYQTGAGEEWGTVLGDLLRAHTEASLESISYVLRKHEMNVPVPAPISSHSGGSNPAGYLNVDFTVNKTNKLSALHTLALCPPEAITDRPQTSARIINCTLRAFRSIEQINHAHPTFGSALCIACVAGNDEAVTAFLEHGADMTVKARFDALAKLQTSFGLASELPETHEECPPLSLALAAFEAELSRLENDTQLAVHGMWKLKHLETIIELLRAAGAPVSSGHDAAEVYTELETRKRQLEDQVKLNSSFARVNIDDNASSEPVDLSIMTEEKPTGWKEGDEMNNEMAVRTFLTFMRGRNGGTVVR</sequence>
<name>A0A2B7Z1K2_POLH7</name>
<comment type="caution">
    <text evidence="4">The sequence shown here is derived from an EMBL/GenBank/DDBJ whole genome shotgun (WGS) entry which is preliminary data.</text>
</comment>
<dbReference type="SUPFAM" id="SSF56112">
    <property type="entry name" value="Protein kinase-like (PK-like)"/>
    <property type="match status" value="1"/>
</dbReference>
<protein>
    <submittedName>
        <fullName evidence="4">Serine/threonine protein kinase</fullName>
    </submittedName>
</protein>
<dbReference type="InterPro" id="IPR036770">
    <property type="entry name" value="Ankyrin_rpt-contain_sf"/>
</dbReference>
<organism evidence="4 5">
    <name type="scientific">Polytolypa hystricis (strain UAMH7299)</name>
    <dbReference type="NCBI Taxonomy" id="1447883"/>
    <lineage>
        <taxon>Eukaryota</taxon>
        <taxon>Fungi</taxon>
        <taxon>Dikarya</taxon>
        <taxon>Ascomycota</taxon>
        <taxon>Pezizomycotina</taxon>
        <taxon>Eurotiomycetes</taxon>
        <taxon>Eurotiomycetidae</taxon>
        <taxon>Onygenales</taxon>
        <taxon>Onygenales incertae sedis</taxon>
        <taxon>Polytolypa</taxon>
    </lineage>
</organism>
<dbReference type="PANTHER" id="PTHR46224">
    <property type="entry name" value="ANKYRIN REPEAT FAMILY PROTEIN"/>
    <property type="match status" value="1"/>
</dbReference>
<dbReference type="SMART" id="SM00220">
    <property type="entry name" value="S_TKc"/>
    <property type="match status" value="1"/>
</dbReference>
<dbReference type="GO" id="GO:0004674">
    <property type="term" value="F:protein serine/threonine kinase activity"/>
    <property type="evidence" value="ECO:0007669"/>
    <property type="project" value="UniProtKB-KW"/>
</dbReference>
<keyword evidence="4" id="KW-0418">Kinase</keyword>
<dbReference type="Gene3D" id="1.25.40.20">
    <property type="entry name" value="Ankyrin repeat-containing domain"/>
    <property type="match status" value="3"/>
</dbReference>